<sequence>VHIFKDLSREEIKLKLEKCNLLFLSSLREGSPQVVKEAILTGLPVVTTNVGDVNDTLHGLPDTQHLISNCSNTIFSWILNEFEGGSLPENIVEIKRDELSVLAILRKQESIFLNDD</sequence>
<dbReference type="Proteomes" id="UP000525336">
    <property type="component" value="Unassembled WGS sequence"/>
</dbReference>
<dbReference type="EMBL" id="VTXW01000035">
    <property type="protein sequence ID" value="NOH36095.1"/>
    <property type="molecule type" value="Genomic_DNA"/>
</dbReference>
<organism evidence="2 3">
    <name type="scientific">Vibrio chagasii</name>
    <dbReference type="NCBI Taxonomy" id="170679"/>
    <lineage>
        <taxon>Bacteria</taxon>
        <taxon>Pseudomonadati</taxon>
        <taxon>Pseudomonadota</taxon>
        <taxon>Gammaproteobacteria</taxon>
        <taxon>Vibrionales</taxon>
        <taxon>Vibrionaceae</taxon>
        <taxon>Vibrio</taxon>
    </lineage>
</organism>
<dbReference type="Gene3D" id="3.40.50.2000">
    <property type="entry name" value="Glycogen Phosphorylase B"/>
    <property type="match status" value="1"/>
</dbReference>
<dbReference type="Pfam" id="PF00534">
    <property type="entry name" value="Glycos_transf_1"/>
    <property type="match status" value="1"/>
</dbReference>
<proteinExistence type="predicted"/>
<dbReference type="CDD" id="cd01635">
    <property type="entry name" value="Glycosyltransferase_GTB-type"/>
    <property type="match status" value="1"/>
</dbReference>
<name>A0A7Y3YTN7_9VIBR</name>
<accession>A0A7Y3YTN7</accession>
<protein>
    <submittedName>
        <fullName evidence="2">Glycosyltransferase</fullName>
    </submittedName>
</protein>
<dbReference type="AlphaFoldDB" id="A0A7Y3YTN7"/>
<feature type="domain" description="Glycosyl transferase family 1" evidence="1">
    <location>
        <begin position="1"/>
        <end position="56"/>
    </location>
</feature>
<dbReference type="RefSeq" id="WP_171369311.1">
    <property type="nucleotide sequence ID" value="NZ_VTXW01000035.1"/>
</dbReference>
<comment type="caution">
    <text evidence="2">The sequence shown here is derived from an EMBL/GenBank/DDBJ whole genome shotgun (WGS) entry which is preliminary data.</text>
</comment>
<keyword evidence="2" id="KW-0808">Transferase</keyword>
<reference evidence="2 3" key="1">
    <citation type="submission" date="2019-09" db="EMBL/GenBank/DDBJ databases">
        <title>Draft genome sequencing and comparative genomics of hatchery-associated Vibrios.</title>
        <authorList>
            <person name="Kehlet-Delgado H."/>
            <person name="Mueller R.S."/>
        </authorList>
    </citation>
    <scope>NUCLEOTIDE SEQUENCE [LARGE SCALE GENOMIC DNA]</scope>
    <source>
        <strain evidence="2 3">00-90-10</strain>
    </source>
</reference>
<evidence type="ECO:0000259" key="1">
    <source>
        <dbReference type="Pfam" id="PF00534"/>
    </source>
</evidence>
<dbReference type="GO" id="GO:0016757">
    <property type="term" value="F:glycosyltransferase activity"/>
    <property type="evidence" value="ECO:0007669"/>
    <property type="project" value="InterPro"/>
</dbReference>
<dbReference type="InterPro" id="IPR001296">
    <property type="entry name" value="Glyco_trans_1"/>
</dbReference>
<feature type="non-terminal residue" evidence="2">
    <location>
        <position position="1"/>
    </location>
</feature>
<evidence type="ECO:0000313" key="2">
    <source>
        <dbReference type="EMBL" id="NOH36095.1"/>
    </source>
</evidence>
<dbReference type="SUPFAM" id="SSF53756">
    <property type="entry name" value="UDP-Glycosyltransferase/glycogen phosphorylase"/>
    <property type="match status" value="1"/>
</dbReference>
<evidence type="ECO:0000313" key="3">
    <source>
        <dbReference type="Proteomes" id="UP000525336"/>
    </source>
</evidence>
<gene>
    <name evidence="2" type="ORF">F0245_22525</name>
</gene>